<feature type="region of interest" description="Disordered" evidence="1">
    <location>
        <begin position="328"/>
        <end position="457"/>
    </location>
</feature>
<dbReference type="AlphaFoldDB" id="A0A316VJ50"/>
<accession>A0A316VJ50</accession>
<dbReference type="Proteomes" id="UP000245771">
    <property type="component" value="Unassembled WGS sequence"/>
</dbReference>
<dbReference type="GeneID" id="37020683"/>
<dbReference type="OrthoDB" id="3357341at2759"/>
<feature type="compositionally biased region" description="Basic and acidic residues" evidence="1">
    <location>
        <begin position="391"/>
        <end position="403"/>
    </location>
</feature>
<organism evidence="2 3">
    <name type="scientific">Meira miltonrushii</name>
    <dbReference type="NCBI Taxonomy" id="1280837"/>
    <lineage>
        <taxon>Eukaryota</taxon>
        <taxon>Fungi</taxon>
        <taxon>Dikarya</taxon>
        <taxon>Basidiomycota</taxon>
        <taxon>Ustilaginomycotina</taxon>
        <taxon>Exobasidiomycetes</taxon>
        <taxon>Exobasidiales</taxon>
        <taxon>Brachybasidiaceae</taxon>
        <taxon>Meira</taxon>
    </lineage>
</organism>
<feature type="compositionally biased region" description="Polar residues" evidence="1">
    <location>
        <begin position="328"/>
        <end position="339"/>
    </location>
</feature>
<dbReference type="InParanoid" id="A0A316VJ50"/>
<proteinExistence type="predicted"/>
<evidence type="ECO:0000256" key="1">
    <source>
        <dbReference type="SAM" id="MobiDB-lite"/>
    </source>
</evidence>
<evidence type="ECO:0000313" key="3">
    <source>
        <dbReference type="Proteomes" id="UP000245771"/>
    </source>
</evidence>
<dbReference type="STRING" id="1280837.A0A316VJ50"/>
<reference evidence="2 3" key="1">
    <citation type="journal article" date="2018" name="Mol. Biol. Evol.">
        <title>Broad Genomic Sampling Reveals a Smut Pathogenic Ancestry of the Fungal Clade Ustilaginomycotina.</title>
        <authorList>
            <person name="Kijpornyongpan T."/>
            <person name="Mondo S.J."/>
            <person name="Barry K."/>
            <person name="Sandor L."/>
            <person name="Lee J."/>
            <person name="Lipzen A."/>
            <person name="Pangilinan J."/>
            <person name="LaButti K."/>
            <person name="Hainaut M."/>
            <person name="Henrissat B."/>
            <person name="Grigoriev I.V."/>
            <person name="Spatafora J.W."/>
            <person name="Aime M.C."/>
        </authorList>
    </citation>
    <scope>NUCLEOTIDE SEQUENCE [LARGE SCALE GENOMIC DNA]</scope>
    <source>
        <strain evidence="2 3">MCA 3882</strain>
    </source>
</reference>
<sequence>MVLDSNLFTLTFERRNRNPNILDLIPFSSSSLQDVASGSSGTTSPLYTFSRARSNHYTIRLIDSLTDIVLASIDCPASTDKLKTIHLYNPNDEIVLEKKGMTFRQDWRWTWQENEFSIRREGRQIIVEAIRKPDPEIDIARYTPRTKTRPATLQILDYNVQRLEVEDRRGLEIVTICAACHLLDQEYDDNHKEGGNMYFDGVMPASTSSNPPTAAASTLSSSNSASQVAAEPNEILLDLHVPNSNYVEHALDLLRQDETGQGLHMIIIRADSQELTARAVRIAAEIKARWYKLPAIVKGRTLDPMPGSSSETAEELYQYVRDPALDQQNAKSQNESNNGYLDPNAGPRGRIKLGSPMQNSASSSKKSPSPQPSNKRASTFVAPPTKLDIYLSKDRIDEFERSKSSTQPSPRPASPAMNTPPSIPPKMSAGHGHHHHTSSDGGAKRLLGKLGFRKSDQ</sequence>
<feature type="region of interest" description="Disordered" evidence="1">
    <location>
        <begin position="206"/>
        <end position="225"/>
    </location>
</feature>
<keyword evidence="3" id="KW-1185">Reference proteome</keyword>
<protein>
    <submittedName>
        <fullName evidence="2">Uncharacterized protein</fullName>
    </submittedName>
</protein>
<gene>
    <name evidence="2" type="ORF">FA14DRAFT_160950</name>
</gene>
<dbReference type="RefSeq" id="XP_025356353.1">
    <property type="nucleotide sequence ID" value="XM_025498902.1"/>
</dbReference>
<dbReference type="EMBL" id="KZ819603">
    <property type="protein sequence ID" value="PWN36051.1"/>
    <property type="molecule type" value="Genomic_DNA"/>
</dbReference>
<evidence type="ECO:0000313" key="2">
    <source>
        <dbReference type="EMBL" id="PWN36051.1"/>
    </source>
</evidence>
<feature type="compositionally biased region" description="Low complexity" evidence="1">
    <location>
        <begin position="355"/>
        <end position="374"/>
    </location>
</feature>
<name>A0A316VJ50_9BASI</name>